<dbReference type="EMBL" id="MLAK01001426">
    <property type="protein sequence ID" value="OHS93160.1"/>
    <property type="molecule type" value="Genomic_DNA"/>
</dbReference>
<dbReference type="RefSeq" id="XP_068346297.1">
    <property type="nucleotide sequence ID" value="XM_068496346.1"/>
</dbReference>
<evidence type="ECO:0000313" key="4">
    <source>
        <dbReference type="Proteomes" id="UP000179807"/>
    </source>
</evidence>
<evidence type="ECO:0000256" key="1">
    <source>
        <dbReference type="SAM" id="Coils"/>
    </source>
</evidence>
<sequence>MESIDDLRRKLEETVQKVALSAPNFARQMNEIETIKIKANNLIDEETRLKDQISEEQSFVKHYDKTIGILEYNRNESQTRLNEAKSLLKEEIIKNAQIAIQNNETPLILQNIKCDGYSPLICSTRYKSQIIKEKAKIMKKIDTLHKLQRNAYCFDDDDENSNLPDLLLLNPEIDYSNFHTDKLSNIVQNQILQQKDANMISTVLNTISDLTNNFSQQINQKVEINNRISFDVLKLPQPNQLKPKDISNYCNKFAQLIELNLNDLIQKVDYQLSELKQIFFTDESKIQSATENFFRRNPQFKNSPSLLCTSEIFKAQECIVNAQHIIFLLNQAILPPDSKVYTEAHQIKVLLNELTSLFNRIHDRLSRDKIVGSEITIQSPKIEDFQIDEISHAQIERCSEIVDELKTIFKNNLDLQQTFLSNLNNLLATSRDTREMKSKIDLDLEILPPIEVDDSEERQKFLDLKARILKKQSEQLDTFREQLESLPDEILNIKPFIPLNVDESQNHDFNPNNNEMNQNENNDNHTNDQVNNEANPDNHENQEMNNLMNNNDTNLNNEIHQKNNEMIGSNQINYMNNNVSIENVDTNDVINNNEIEINERNQRRVNFPIKENDFIPIDLTLKMNYQKSNPFADSNKNLMEKVLKKNFTLFSARQISPEFPDFHQDDIFYQSHQKLANDLESSILTEKVEDLISQRDELLMILHNKEEELSNRARHQHEKAHKILVEKQKIQREKNRRELLLEKNTTQKETIERISSELPKIKEELPVLRKENNALTSKLMKLKSLKTKYEELEKQIQDVEEEGRKIDEECEAAENEILSRT</sequence>
<dbReference type="Proteomes" id="UP000179807">
    <property type="component" value="Unassembled WGS sequence"/>
</dbReference>
<gene>
    <name evidence="3" type="ORF">TRFO_11968</name>
</gene>
<evidence type="ECO:0000313" key="3">
    <source>
        <dbReference type="EMBL" id="OHS93160.1"/>
    </source>
</evidence>
<keyword evidence="4" id="KW-1185">Reference proteome</keyword>
<accession>A0A1J4J0Q5</accession>
<dbReference type="VEuPathDB" id="TrichDB:TRFO_11968"/>
<keyword evidence="1" id="KW-0175">Coiled coil</keyword>
<feature type="region of interest" description="Disordered" evidence="2">
    <location>
        <begin position="502"/>
        <end position="550"/>
    </location>
</feature>
<reference evidence="3" key="1">
    <citation type="submission" date="2016-10" db="EMBL/GenBank/DDBJ databases">
        <authorList>
            <person name="Benchimol M."/>
            <person name="Almeida L.G."/>
            <person name="Vasconcelos A.T."/>
            <person name="Perreira-Neves A."/>
            <person name="Rosa I.A."/>
            <person name="Tasca T."/>
            <person name="Bogo M.R."/>
            <person name="de Souza W."/>
        </authorList>
    </citation>
    <scope>NUCLEOTIDE SEQUENCE [LARGE SCALE GENOMIC DNA]</scope>
    <source>
        <strain evidence="3">K</strain>
    </source>
</reference>
<comment type="caution">
    <text evidence="3">The sequence shown here is derived from an EMBL/GenBank/DDBJ whole genome shotgun (WGS) entry which is preliminary data.</text>
</comment>
<organism evidence="3 4">
    <name type="scientific">Tritrichomonas foetus</name>
    <dbReference type="NCBI Taxonomy" id="1144522"/>
    <lineage>
        <taxon>Eukaryota</taxon>
        <taxon>Metamonada</taxon>
        <taxon>Parabasalia</taxon>
        <taxon>Tritrichomonadida</taxon>
        <taxon>Tritrichomonadidae</taxon>
        <taxon>Tritrichomonas</taxon>
    </lineage>
</organism>
<dbReference type="AlphaFoldDB" id="A0A1J4J0Q5"/>
<proteinExistence type="predicted"/>
<dbReference type="GeneID" id="94831050"/>
<feature type="compositionally biased region" description="Low complexity" evidence="2">
    <location>
        <begin position="510"/>
        <end position="521"/>
    </location>
</feature>
<evidence type="ECO:0000256" key="2">
    <source>
        <dbReference type="SAM" id="MobiDB-lite"/>
    </source>
</evidence>
<protein>
    <submittedName>
        <fullName evidence="3">Uncharacterized protein</fullName>
    </submittedName>
</protein>
<feature type="coiled-coil region" evidence="1">
    <location>
        <begin position="775"/>
        <end position="816"/>
    </location>
</feature>
<name>A0A1J4J0Q5_9EUKA</name>